<protein>
    <submittedName>
        <fullName evidence="3">Secreted protein</fullName>
    </submittedName>
</protein>
<dbReference type="InterPro" id="IPR004352">
    <property type="entry name" value="GH114_TIM-barrel"/>
</dbReference>
<dbReference type="PANTHER" id="PTHR35273">
    <property type="entry name" value="ALPHA-1,4 POLYGALACTOSAMINIDASE, PUTATIVE (AFU_ORTHOLOGUE AFUA_3G07890)-RELATED"/>
    <property type="match status" value="1"/>
</dbReference>
<dbReference type="InterPro" id="IPR017853">
    <property type="entry name" value="GH"/>
</dbReference>
<accession>A0A0A7CNC7</accession>
<evidence type="ECO:0000313" key="3">
    <source>
        <dbReference type="EMBL" id="AIG56066.1"/>
    </source>
</evidence>
<dbReference type="Pfam" id="PF03537">
    <property type="entry name" value="Glyco_hydro_114"/>
    <property type="match status" value="1"/>
</dbReference>
<proteinExistence type="predicted"/>
<evidence type="ECO:0000256" key="1">
    <source>
        <dbReference type="SAM" id="SignalP"/>
    </source>
</evidence>
<keyword evidence="1" id="KW-0732">Signal</keyword>
<dbReference type="PANTHER" id="PTHR35273:SF2">
    <property type="entry name" value="ALPHA-GALACTOSIDASE"/>
    <property type="match status" value="1"/>
</dbReference>
<dbReference type="Gene3D" id="3.20.20.70">
    <property type="entry name" value="Aldolase class I"/>
    <property type="match status" value="1"/>
</dbReference>
<dbReference type="EMBL" id="KM038605">
    <property type="protein sequence ID" value="AIG56066.1"/>
    <property type="molecule type" value="Genomic_DNA"/>
</dbReference>
<sequence length="271" mass="29201">MWRLLLSTFSATAIASHAVLPAGSTWANLAWGFSGGGRDSTSGVQMVLVDPDAVSARDVAAFRARGQTVVCYLSAGTIEKRRADYVENRAAWDAVLLGKMADWDETWIDIRRLDAVLPLVTKRLDKLAAKGCQGVEPDNIDCYDNADCWQHMSGVSSGNAVQAAEVTYCKALAAASHDRNMSILIKNAAAIVPKLASVFDGAITENCVANDECGTYKTHLVDAGKAHFATEYSGNVGNCAKAYPKMSMKYCDAQSGANLCKDSRVHLRREQ</sequence>
<evidence type="ECO:0000259" key="2">
    <source>
        <dbReference type="Pfam" id="PF03537"/>
    </source>
</evidence>
<dbReference type="AlphaFoldDB" id="A0A0A7CNC7"/>
<name>A0A0A7CNC7_ACHHY</name>
<feature type="chain" id="PRO_5002038138" evidence="1">
    <location>
        <begin position="19"/>
        <end position="271"/>
    </location>
</feature>
<dbReference type="InterPro" id="IPR013785">
    <property type="entry name" value="Aldolase_TIM"/>
</dbReference>
<feature type="domain" description="Glycoside-hydrolase family GH114 TIM-barrel" evidence="2">
    <location>
        <begin position="31"/>
        <end position="241"/>
    </location>
</feature>
<reference evidence="3" key="1">
    <citation type="journal article" date="2014" name="Genome Biol. Evol.">
        <title>The secreted proteins of Achlya hypogyna and Thraustotheca clavata identify the ancestral oomycete secretome and reveal gene acquisitions by horizontal gene transfer.</title>
        <authorList>
            <person name="Misner I."/>
            <person name="Blouin N."/>
            <person name="Leonard G."/>
            <person name="Richards T.A."/>
            <person name="Lane C.E."/>
        </authorList>
    </citation>
    <scope>NUCLEOTIDE SEQUENCE</scope>
    <source>
        <strain evidence="3">ATCC 48635</strain>
    </source>
</reference>
<feature type="signal peptide" evidence="1">
    <location>
        <begin position="1"/>
        <end position="18"/>
    </location>
</feature>
<dbReference type="SUPFAM" id="SSF51445">
    <property type="entry name" value="(Trans)glycosidases"/>
    <property type="match status" value="1"/>
</dbReference>
<organism evidence="3">
    <name type="scientific">Achlya hypogyna</name>
    <name type="common">Oomycete</name>
    <name type="synonym">Protoachlya hypogyna</name>
    <dbReference type="NCBI Taxonomy" id="1202772"/>
    <lineage>
        <taxon>Eukaryota</taxon>
        <taxon>Sar</taxon>
        <taxon>Stramenopiles</taxon>
        <taxon>Oomycota</taxon>
        <taxon>Saprolegniomycetes</taxon>
        <taxon>Saprolegniales</taxon>
        <taxon>Achlyaceae</taxon>
        <taxon>Achlya</taxon>
    </lineage>
</organism>